<sequence length="72" mass="8802">MKEWDTKMWKQEMEGKVSLKLYREMRQSIGGQDKIYDNREATIILFRSYDLVRQRHSILQRPYQEDTDAIAY</sequence>
<accession>A0A5B7HQ62</accession>
<organism evidence="1 2">
    <name type="scientific">Portunus trituberculatus</name>
    <name type="common">Swimming crab</name>
    <name type="synonym">Neptunus trituberculatus</name>
    <dbReference type="NCBI Taxonomy" id="210409"/>
    <lineage>
        <taxon>Eukaryota</taxon>
        <taxon>Metazoa</taxon>
        <taxon>Ecdysozoa</taxon>
        <taxon>Arthropoda</taxon>
        <taxon>Crustacea</taxon>
        <taxon>Multicrustacea</taxon>
        <taxon>Malacostraca</taxon>
        <taxon>Eumalacostraca</taxon>
        <taxon>Eucarida</taxon>
        <taxon>Decapoda</taxon>
        <taxon>Pleocyemata</taxon>
        <taxon>Brachyura</taxon>
        <taxon>Eubrachyura</taxon>
        <taxon>Portunoidea</taxon>
        <taxon>Portunidae</taxon>
        <taxon>Portuninae</taxon>
        <taxon>Portunus</taxon>
    </lineage>
</organism>
<protein>
    <submittedName>
        <fullName evidence="1">Uncharacterized protein</fullName>
    </submittedName>
</protein>
<keyword evidence="2" id="KW-1185">Reference proteome</keyword>
<evidence type="ECO:0000313" key="2">
    <source>
        <dbReference type="Proteomes" id="UP000324222"/>
    </source>
</evidence>
<evidence type="ECO:0000313" key="1">
    <source>
        <dbReference type="EMBL" id="MPC70838.1"/>
    </source>
</evidence>
<dbReference type="AlphaFoldDB" id="A0A5B7HQ62"/>
<proteinExistence type="predicted"/>
<comment type="caution">
    <text evidence="1">The sequence shown here is derived from an EMBL/GenBank/DDBJ whole genome shotgun (WGS) entry which is preliminary data.</text>
</comment>
<dbReference type="Proteomes" id="UP000324222">
    <property type="component" value="Unassembled WGS sequence"/>
</dbReference>
<reference evidence="1 2" key="1">
    <citation type="submission" date="2019-05" db="EMBL/GenBank/DDBJ databases">
        <title>Another draft genome of Portunus trituberculatus and its Hox gene families provides insights of decapod evolution.</title>
        <authorList>
            <person name="Jeong J.-H."/>
            <person name="Song I."/>
            <person name="Kim S."/>
            <person name="Choi T."/>
            <person name="Kim D."/>
            <person name="Ryu S."/>
            <person name="Kim W."/>
        </authorList>
    </citation>
    <scope>NUCLEOTIDE SEQUENCE [LARGE SCALE GENOMIC DNA]</scope>
    <source>
        <tissue evidence="1">Muscle</tissue>
    </source>
</reference>
<dbReference type="EMBL" id="VSRR010031814">
    <property type="protein sequence ID" value="MPC70838.1"/>
    <property type="molecule type" value="Genomic_DNA"/>
</dbReference>
<gene>
    <name evidence="1" type="ORF">E2C01_065099</name>
</gene>
<name>A0A5B7HQ62_PORTR</name>